<dbReference type="Proteomes" id="UP000616151">
    <property type="component" value="Unassembled WGS sequence"/>
</dbReference>
<protein>
    <submittedName>
        <fullName evidence="1">DUF4157 domain-containing protein</fullName>
    </submittedName>
</protein>
<sequence length="536" mass="58412">MTTRSPPPAKSTHDSLEREADHAAHAVMSDRALGSIGRTMPAAGAGKSTAITGVAHGGMSLTPEQRAYFEPRFGQDFSDVRLHTHDQARQTAQGIGARAFTYGRDIAFAKGGYDTKLLAHELTHVVQQRGGNATIQRQPDDQSEIQMPMEWAFAYDPKRATDIRYARSLGKADAKRLRKAGALSADDRAEVNAKLQFFNGDAFDAYVAEVKPVLVEVTREEIDMGEEEKKTPAVDPMATGFDRFKNFPTYIDNEIAKVEYFTAELAIIHYKDGTKFELGLVAKWMKPPVVEVDYTTPRHLLHPFSSQTNEARFFRESDKVPRNATFDEIRTKYSSEVKFYVENGTGRIVPSHINMLTAPTLCGVLQSSLAQYEEQVDMAVKIGLGGTVAIGGYAGAGGLPTNTGVALGRTVVAKGLSSTARSLAREMDSLLASGAERTLTAEGVQLAGVTVSRQGSTLVVRRFMSKLPDALRGQGTGMRVTAAFEDAAVEVARLNGAKTVTIDVGIIINPGWRQLLEARGYIHVMEQGAWIKTIKL</sequence>
<gene>
    <name evidence="1" type="ORF">JHL16_25255</name>
</gene>
<accession>A0ACC5RAN3</accession>
<evidence type="ECO:0000313" key="2">
    <source>
        <dbReference type="Proteomes" id="UP000616151"/>
    </source>
</evidence>
<name>A0ACC5RAN3_9HYPH</name>
<proteinExistence type="predicted"/>
<evidence type="ECO:0000313" key="1">
    <source>
        <dbReference type="EMBL" id="MBK1869694.1"/>
    </source>
</evidence>
<comment type="caution">
    <text evidence="1">The sequence shown here is derived from an EMBL/GenBank/DDBJ whole genome shotgun (WGS) entry which is preliminary data.</text>
</comment>
<keyword evidence="2" id="KW-1185">Reference proteome</keyword>
<organism evidence="1 2">
    <name type="scientific">Taklimakanibacter albus</name>
    <dbReference type="NCBI Taxonomy" id="2800327"/>
    <lineage>
        <taxon>Bacteria</taxon>
        <taxon>Pseudomonadati</taxon>
        <taxon>Pseudomonadota</taxon>
        <taxon>Alphaproteobacteria</taxon>
        <taxon>Hyphomicrobiales</taxon>
        <taxon>Aestuariivirgaceae</taxon>
        <taxon>Taklimakanibacter</taxon>
    </lineage>
</organism>
<reference evidence="1" key="1">
    <citation type="submission" date="2021-01" db="EMBL/GenBank/DDBJ databases">
        <authorList>
            <person name="Sun Q."/>
        </authorList>
    </citation>
    <scope>NUCLEOTIDE SEQUENCE</scope>
    <source>
        <strain evidence="1">YIM B02566</strain>
    </source>
</reference>
<dbReference type="EMBL" id="JAENHL010000008">
    <property type="protein sequence ID" value="MBK1869694.1"/>
    <property type="molecule type" value="Genomic_DNA"/>
</dbReference>